<organism evidence="1 2">
    <name type="scientific">Jeotgalicoccus meleagridis</name>
    <dbReference type="NCBI Taxonomy" id="2759181"/>
    <lineage>
        <taxon>Bacteria</taxon>
        <taxon>Bacillati</taxon>
        <taxon>Bacillota</taxon>
        <taxon>Bacilli</taxon>
        <taxon>Bacillales</taxon>
        <taxon>Staphylococcaceae</taxon>
        <taxon>Jeotgalicoccus</taxon>
    </lineage>
</organism>
<accession>A0A6V7R396</accession>
<proteinExistence type="predicted"/>
<keyword evidence="2" id="KW-1185">Reference proteome</keyword>
<dbReference type="AlphaFoldDB" id="A0A6V7R396"/>
<evidence type="ECO:0000313" key="2">
    <source>
        <dbReference type="Proteomes" id="UP000589351"/>
    </source>
</evidence>
<dbReference type="EMBL" id="CAJEWD010000003">
    <property type="protein sequence ID" value="CAD2071534.1"/>
    <property type="molecule type" value="Genomic_DNA"/>
</dbReference>
<dbReference type="Proteomes" id="UP000589351">
    <property type="component" value="Unassembled WGS sequence"/>
</dbReference>
<comment type="caution">
    <text evidence="1">The sequence shown here is derived from an EMBL/GenBank/DDBJ whole genome shotgun (WGS) entry which is preliminary data.</text>
</comment>
<sequence>MRENTESRCIIIDDFEKYHSLEELLNNKFNHTVTNAKITGLKMD</sequence>
<name>A0A6V7R396_9STAP</name>
<evidence type="ECO:0000313" key="1">
    <source>
        <dbReference type="EMBL" id="CAD2071534.1"/>
    </source>
</evidence>
<gene>
    <name evidence="1" type="ORF">JEODO184_00289</name>
</gene>
<reference evidence="1 2" key="1">
    <citation type="submission" date="2020-07" db="EMBL/GenBank/DDBJ databases">
        <authorList>
            <person name="Criscuolo A."/>
        </authorList>
    </citation>
    <scope>NUCLEOTIDE SEQUENCE [LARGE SCALE GENOMIC DNA]</scope>
    <source>
        <strain evidence="1">CIP111649</strain>
    </source>
</reference>
<protein>
    <submittedName>
        <fullName evidence="1">Uncharacterized protein</fullName>
    </submittedName>
</protein>